<dbReference type="GO" id="GO:0015288">
    <property type="term" value="F:porin activity"/>
    <property type="evidence" value="ECO:0007669"/>
    <property type="project" value="InterPro"/>
</dbReference>
<gene>
    <name evidence="3" type="ORF">DI586_00340</name>
</gene>
<proteinExistence type="predicted"/>
<feature type="domain" description="Porin" evidence="2">
    <location>
        <begin position="23"/>
        <end position="351"/>
    </location>
</feature>
<dbReference type="InterPro" id="IPR033900">
    <property type="entry name" value="Gram_neg_porin_domain"/>
</dbReference>
<evidence type="ECO:0000259" key="2">
    <source>
        <dbReference type="Pfam" id="PF13609"/>
    </source>
</evidence>
<dbReference type="SUPFAM" id="SSF56935">
    <property type="entry name" value="Porins"/>
    <property type="match status" value="1"/>
</dbReference>
<name>A0A2W5HV45_9BACT</name>
<organism evidence="3 4">
    <name type="scientific">Micavibrio aeruginosavorus</name>
    <dbReference type="NCBI Taxonomy" id="349221"/>
    <lineage>
        <taxon>Bacteria</taxon>
        <taxon>Pseudomonadati</taxon>
        <taxon>Bdellovibrionota</taxon>
        <taxon>Bdellovibrionia</taxon>
        <taxon>Bdellovibrionales</taxon>
        <taxon>Pseudobdellovibrionaceae</taxon>
        <taxon>Micavibrio</taxon>
    </lineage>
</organism>
<dbReference type="Proteomes" id="UP000249739">
    <property type="component" value="Unassembled WGS sequence"/>
</dbReference>
<evidence type="ECO:0000313" key="4">
    <source>
        <dbReference type="Proteomes" id="UP000249739"/>
    </source>
</evidence>
<dbReference type="Pfam" id="PF13609">
    <property type="entry name" value="Porin_4"/>
    <property type="match status" value="1"/>
</dbReference>
<evidence type="ECO:0000256" key="1">
    <source>
        <dbReference type="SAM" id="SignalP"/>
    </source>
</evidence>
<sequence>MISAVKRFLALPLLLCVFGHQVHAQEDNALKLGITGHFKMYGNFTDQDENINSGVHKFDILRDVDIGVSGETELDNGWTVGAVINADGDAGDGFNLEDGFVYLSGEYGRFSFGLEDSANFQLQVSAPSADENIDGLETFINPVNWSATTLAGSNFESSASNLGFDYDNDSTSGYDKITYFTPLAGGLQAGASYTPDVTDGSSRGGNGNSLRSDDFYGDAYEIGTRFEREFRTWTMALGAGYTLINLENNTTPGLDDFKEWNGAANIGIDKYSVGAVYTENNGGSSLQADQKTFVLGADYTFGDYRIGASYLNRSVEENGAGTTKADRYTGGLVYEYGPGLSFRGSVSHVNVSAPAAISSDVESTSVLLGTQILF</sequence>
<reference evidence="3 4" key="1">
    <citation type="submission" date="2017-08" db="EMBL/GenBank/DDBJ databases">
        <title>Infants hospitalized years apart are colonized by the same room-sourced microbial strains.</title>
        <authorList>
            <person name="Brooks B."/>
            <person name="Olm M.R."/>
            <person name="Firek B.A."/>
            <person name="Baker R."/>
            <person name="Thomas B.C."/>
            <person name="Morowitz M.J."/>
            <person name="Banfield J.F."/>
        </authorList>
    </citation>
    <scope>NUCLEOTIDE SEQUENCE [LARGE SCALE GENOMIC DNA]</scope>
    <source>
        <strain evidence="3">S2_006_000_R2_64</strain>
    </source>
</reference>
<dbReference type="EMBL" id="QFOT01000001">
    <property type="protein sequence ID" value="PZP57519.1"/>
    <property type="molecule type" value="Genomic_DNA"/>
</dbReference>
<evidence type="ECO:0000313" key="3">
    <source>
        <dbReference type="EMBL" id="PZP57519.1"/>
    </source>
</evidence>
<comment type="caution">
    <text evidence="3">The sequence shown here is derived from an EMBL/GenBank/DDBJ whole genome shotgun (WGS) entry which is preliminary data.</text>
</comment>
<dbReference type="GO" id="GO:0016020">
    <property type="term" value="C:membrane"/>
    <property type="evidence" value="ECO:0007669"/>
    <property type="project" value="InterPro"/>
</dbReference>
<accession>A0A2W5HV45</accession>
<keyword evidence="1" id="KW-0732">Signal</keyword>
<feature type="chain" id="PRO_5015936572" evidence="1">
    <location>
        <begin position="25"/>
        <end position="374"/>
    </location>
</feature>
<feature type="signal peptide" evidence="1">
    <location>
        <begin position="1"/>
        <end position="24"/>
    </location>
</feature>
<dbReference type="AlphaFoldDB" id="A0A2W5HV45"/>
<dbReference type="Gene3D" id="2.40.160.10">
    <property type="entry name" value="Porin"/>
    <property type="match status" value="1"/>
</dbReference>
<protein>
    <submittedName>
        <fullName evidence="3">Porin</fullName>
    </submittedName>
</protein>
<dbReference type="InterPro" id="IPR023614">
    <property type="entry name" value="Porin_dom_sf"/>
</dbReference>